<evidence type="ECO:0000313" key="2">
    <source>
        <dbReference type="Proteomes" id="UP001283361"/>
    </source>
</evidence>
<reference evidence="1" key="1">
    <citation type="journal article" date="2023" name="G3 (Bethesda)">
        <title>A reference genome for the long-term kleptoplast-retaining sea slug Elysia crispata morphotype clarki.</title>
        <authorList>
            <person name="Eastman K.E."/>
            <person name="Pendleton A.L."/>
            <person name="Shaikh M.A."/>
            <person name="Suttiyut T."/>
            <person name="Ogas R."/>
            <person name="Tomko P."/>
            <person name="Gavelis G."/>
            <person name="Widhalm J.R."/>
            <person name="Wisecaver J.H."/>
        </authorList>
    </citation>
    <scope>NUCLEOTIDE SEQUENCE</scope>
    <source>
        <strain evidence="1">ECLA1</strain>
    </source>
</reference>
<gene>
    <name evidence="1" type="ORF">RRG08_060097</name>
</gene>
<dbReference type="Proteomes" id="UP001283361">
    <property type="component" value="Unassembled WGS sequence"/>
</dbReference>
<accession>A0AAE1E099</accession>
<protein>
    <submittedName>
        <fullName evidence="1">Uncharacterized protein</fullName>
    </submittedName>
</protein>
<name>A0AAE1E099_9GAST</name>
<dbReference type="EMBL" id="JAWDGP010001733">
    <property type="protein sequence ID" value="KAK3788835.1"/>
    <property type="molecule type" value="Genomic_DNA"/>
</dbReference>
<keyword evidence="2" id="KW-1185">Reference proteome</keyword>
<sequence length="156" mass="17140">MCLARESAAWNKHCIQQEHLEPPNDVPSQGVGGMEQTLAAQQEHLAANDVSSQGVGGMEQTLYPTGVDGCALEYLVRSELSQVCSLLHKHDGSGPEEGNTDKQIREIWRVRGEPDMRHSHLSPPRASTRCTLYHTARFGGNAQVISSYRGRHANLP</sequence>
<dbReference type="AlphaFoldDB" id="A0AAE1E099"/>
<comment type="caution">
    <text evidence="1">The sequence shown here is derived from an EMBL/GenBank/DDBJ whole genome shotgun (WGS) entry which is preliminary data.</text>
</comment>
<evidence type="ECO:0000313" key="1">
    <source>
        <dbReference type="EMBL" id="KAK3788835.1"/>
    </source>
</evidence>
<organism evidence="1 2">
    <name type="scientific">Elysia crispata</name>
    <name type="common">lettuce slug</name>
    <dbReference type="NCBI Taxonomy" id="231223"/>
    <lineage>
        <taxon>Eukaryota</taxon>
        <taxon>Metazoa</taxon>
        <taxon>Spiralia</taxon>
        <taxon>Lophotrochozoa</taxon>
        <taxon>Mollusca</taxon>
        <taxon>Gastropoda</taxon>
        <taxon>Heterobranchia</taxon>
        <taxon>Euthyneura</taxon>
        <taxon>Panpulmonata</taxon>
        <taxon>Sacoglossa</taxon>
        <taxon>Placobranchoidea</taxon>
        <taxon>Plakobranchidae</taxon>
        <taxon>Elysia</taxon>
    </lineage>
</organism>
<proteinExistence type="predicted"/>